<evidence type="ECO:0000256" key="1">
    <source>
        <dbReference type="ARBA" id="ARBA00006226"/>
    </source>
</evidence>
<evidence type="ECO:0000256" key="2">
    <source>
        <dbReference type="ARBA" id="ARBA00022649"/>
    </source>
</evidence>
<dbReference type="Proteomes" id="UP000000745">
    <property type="component" value="Chromosome"/>
</dbReference>
<comment type="similarity">
    <text evidence="1">Belongs to the RelE toxin family.</text>
</comment>
<dbReference type="InterPro" id="IPR035093">
    <property type="entry name" value="RelE/ParE_toxin_dom_sf"/>
</dbReference>
<evidence type="ECO:0000313" key="3">
    <source>
        <dbReference type="EMBL" id="CAQ91736.1"/>
    </source>
</evidence>
<dbReference type="EMBL" id="CU928158">
    <property type="protein sequence ID" value="CAQ91736.1"/>
    <property type="molecule type" value="Genomic_DNA"/>
</dbReference>
<dbReference type="AlphaFoldDB" id="B7LMQ8"/>
<dbReference type="KEGG" id="efe:EFER_4317"/>
<dbReference type="PANTHER" id="PTHR35601:SF2">
    <property type="entry name" value="MRNA INTERFERASE TOXIN RELE"/>
    <property type="match status" value="1"/>
</dbReference>
<gene>
    <name evidence="3" type="ordered locus">EFER_4317</name>
</gene>
<sequence length="124" mass="14805">MIVKKPCYALSGNDWPTHRRPLRSDWMNYELAFDPRALKEWQKLGVTVREQFKKKLGDVLKRPRNPSAKLRDLPDCYKIKLRTLGYRRVYQVNDKELLVLVIAIGKRERTQPFMKTRQNGWMSD</sequence>
<dbReference type="Gene3D" id="3.30.2310.20">
    <property type="entry name" value="RelE-like"/>
    <property type="match status" value="1"/>
</dbReference>
<keyword evidence="2" id="KW-1277">Toxin-antitoxin system</keyword>
<protein>
    <submittedName>
        <fullName evidence="3">RelE protein putative cytotoxic translational repressor of toxin-antitoxin stability system</fullName>
    </submittedName>
</protein>
<dbReference type="Pfam" id="PF05016">
    <property type="entry name" value="ParE_toxin"/>
    <property type="match status" value="1"/>
</dbReference>
<organism evidence="3 4">
    <name type="scientific">Escherichia fergusonii (strain ATCC 35469 / DSM 13698 / CCUG 18766 / IAM 14443 / JCM 21226 / LMG 7866 / NBRC 102419 / NCTC 12128 / CDC 0568-73)</name>
    <dbReference type="NCBI Taxonomy" id="585054"/>
    <lineage>
        <taxon>Bacteria</taxon>
        <taxon>Pseudomonadati</taxon>
        <taxon>Pseudomonadota</taxon>
        <taxon>Gammaproteobacteria</taxon>
        <taxon>Enterobacterales</taxon>
        <taxon>Enterobacteriaceae</taxon>
        <taxon>Escherichia</taxon>
    </lineage>
</organism>
<proteinExistence type="inferred from homology"/>
<name>B7LMQ8_ESCF3</name>
<accession>B7LMQ8</accession>
<keyword evidence="4" id="KW-1185">Reference proteome</keyword>
<dbReference type="PANTHER" id="PTHR35601">
    <property type="entry name" value="TOXIN RELE"/>
    <property type="match status" value="1"/>
</dbReference>
<reference evidence="4" key="1">
    <citation type="journal article" date="2009" name="PLoS Genet.">
        <title>Organised genome dynamics in the Escherichia coli species results in highly diverse adaptive paths.</title>
        <authorList>
            <person name="Touchon M."/>
            <person name="Hoede C."/>
            <person name="Tenaillon O."/>
            <person name="Barbe V."/>
            <person name="Baeriswyl S."/>
            <person name="Bidet P."/>
            <person name="Bingen E."/>
            <person name="Bonacorsi S."/>
            <person name="Bouchier C."/>
            <person name="Bouvet O."/>
            <person name="Calteau A."/>
            <person name="Chiapello H."/>
            <person name="Clermont O."/>
            <person name="Cruveiller S."/>
            <person name="Danchin A."/>
            <person name="Diard M."/>
            <person name="Dossat C."/>
            <person name="Karoui M.E."/>
            <person name="Frapy E."/>
            <person name="Garry L."/>
            <person name="Ghigo J.M."/>
            <person name="Gilles A.M."/>
            <person name="Johnson J."/>
            <person name="Le Bouguenec C."/>
            <person name="Lescat M."/>
            <person name="Mangenot S."/>
            <person name="Martinez-Jehanne V."/>
            <person name="Matic I."/>
            <person name="Nassif X."/>
            <person name="Oztas S."/>
            <person name="Petit M.A."/>
            <person name="Pichon C."/>
            <person name="Rouy Z."/>
            <person name="Ruf C.S."/>
            <person name="Schneider D."/>
            <person name="Tourret J."/>
            <person name="Vacherie B."/>
            <person name="Vallenet D."/>
            <person name="Medigue C."/>
            <person name="Rocha E.P.C."/>
            <person name="Denamur E."/>
        </authorList>
    </citation>
    <scope>NUCLEOTIDE SEQUENCE [LARGE SCALE GENOMIC DNA]</scope>
    <source>
        <strain evidence="4">ATCC 35469 / DSM 13698 / BCRC 15582 / CCUG 18766 / IAM 14443 / JCM 21226 / LMG 7866 / NBRC 102419 / NCTC 12128 / CDC 0568-73</strain>
    </source>
</reference>
<evidence type="ECO:0000313" key="4">
    <source>
        <dbReference type="Proteomes" id="UP000000745"/>
    </source>
</evidence>
<dbReference type="InterPro" id="IPR007712">
    <property type="entry name" value="RelE/ParE_toxin"/>
</dbReference>
<dbReference type="HOGENOM" id="CLU_155761_0_1_6"/>
<dbReference type="SUPFAM" id="SSF143011">
    <property type="entry name" value="RelE-like"/>
    <property type="match status" value="1"/>
</dbReference>